<dbReference type="Gene3D" id="3.90.950.10">
    <property type="match status" value="1"/>
</dbReference>
<dbReference type="CDD" id="cd00555">
    <property type="entry name" value="Maf"/>
    <property type="match status" value="1"/>
</dbReference>
<dbReference type="NCBIfam" id="TIGR00172">
    <property type="entry name" value="maf"/>
    <property type="match status" value="1"/>
</dbReference>
<dbReference type="Pfam" id="PF02545">
    <property type="entry name" value="Maf"/>
    <property type="match status" value="1"/>
</dbReference>
<dbReference type="InterPro" id="IPR029001">
    <property type="entry name" value="ITPase-like_fam"/>
</dbReference>
<accession>A0A3B1CAB2</accession>
<keyword evidence="2" id="KW-0378">Hydrolase</keyword>
<protein>
    <submittedName>
        <fullName evidence="3">Septum formation protein Maf</fullName>
    </submittedName>
</protein>
<dbReference type="GO" id="GO:0047429">
    <property type="term" value="F:nucleoside triphosphate diphosphatase activity"/>
    <property type="evidence" value="ECO:0007669"/>
    <property type="project" value="InterPro"/>
</dbReference>
<dbReference type="EMBL" id="UOGC01000015">
    <property type="protein sequence ID" value="VAX15605.1"/>
    <property type="molecule type" value="Genomic_DNA"/>
</dbReference>
<dbReference type="HAMAP" id="MF_00528">
    <property type="entry name" value="Maf"/>
    <property type="match status" value="1"/>
</dbReference>
<reference evidence="3" key="1">
    <citation type="submission" date="2018-06" db="EMBL/GenBank/DDBJ databases">
        <authorList>
            <person name="Zhirakovskaya E."/>
        </authorList>
    </citation>
    <scope>NUCLEOTIDE SEQUENCE</scope>
</reference>
<dbReference type="InterPro" id="IPR003697">
    <property type="entry name" value="Maf-like"/>
</dbReference>
<proteinExistence type="inferred from homology"/>
<comment type="cofactor">
    <cofactor evidence="1">
        <name>a divalent metal cation</name>
        <dbReference type="ChEBI" id="CHEBI:60240"/>
    </cofactor>
</comment>
<gene>
    <name evidence="3" type="ORF">MNBD_NITROSPINAE01-1336</name>
</gene>
<evidence type="ECO:0000256" key="1">
    <source>
        <dbReference type="ARBA" id="ARBA00001968"/>
    </source>
</evidence>
<evidence type="ECO:0000256" key="2">
    <source>
        <dbReference type="ARBA" id="ARBA00022801"/>
    </source>
</evidence>
<organism evidence="3">
    <name type="scientific">hydrothermal vent metagenome</name>
    <dbReference type="NCBI Taxonomy" id="652676"/>
    <lineage>
        <taxon>unclassified sequences</taxon>
        <taxon>metagenomes</taxon>
        <taxon>ecological metagenomes</taxon>
    </lineage>
</organism>
<dbReference type="PANTHER" id="PTHR43213">
    <property type="entry name" value="BIFUNCTIONAL DTTP/UTP PYROPHOSPHATASE/METHYLTRANSFERASE PROTEIN-RELATED"/>
    <property type="match status" value="1"/>
</dbReference>
<dbReference type="SUPFAM" id="SSF52972">
    <property type="entry name" value="ITPase-like"/>
    <property type="match status" value="1"/>
</dbReference>
<name>A0A3B1CAB2_9ZZZZ</name>
<dbReference type="PANTHER" id="PTHR43213:SF5">
    <property type="entry name" value="BIFUNCTIONAL DTTP_UTP PYROPHOSPHATASE_METHYLTRANSFERASE PROTEIN-RELATED"/>
    <property type="match status" value="1"/>
</dbReference>
<evidence type="ECO:0000313" key="3">
    <source>
        <dbReference type="EMBL" id="VAX15605.1"/>
    </source>
</evidence>
<dbReference type="AlphaFoldDB" id="A0A3B1CAB2"/>
<sequence length="238" mass="26030">MCKRSSQNTLFDYFSSNLSQKTKKVKTSCSQIKNSCIHIDMKLLLASSSPRRSQLLNANGISFSIDPPDIDETFDPNLSPSENAVCAAIKKAEAVVGRCNALPVLAADTIVVLGEAILGKPKDRKDAVHMLKSLSGKEHMVITGVSLIWHARNISWSHAEETFVTFREISEDLIDSYVKTGEPMDKAGGYAIQGGAKEWIANYKGSLTNIIGLPMEPVLEQLDKIGLFCGDKNVKICQ</sequence>